<evidence type="ECO:0000313" key="2">
    <source>
        <dbReference type="EMBL" id="AAM12318.1"/>
    </source>
</evidence>
<accession>Q8S706</accession>
<reference evidence="2" key="2">
    <citation type="submission" date="2003-06" db="EMBL/GenBank/DDBJ databases">
        <authorList>
            <person name="Buell R."/>
        </authorList>
    </citation>
    <scope>NUCLEOTIDE SEQUENCE</scope>
</reference>
<reference evidence="2" key="5">
    <citation type="submission" date="2007-08" db="EMBL/GenBank/DDBJ databases">
        <title>Oryza sativa chromosome 10 BAC OSJNBa0034L04 genomic sequence.</title>
        <authorList>
            <person name="Buell C.R."/>
            <person name="Yuan Q."/>
            <person name="Ouyang S."/>
            <person name="Liu J."/>
            <person name="Moffat K.S."/>
            <person name="Hill J.N."/>
            <person name="Gansberger K."/>
            <person name="Brenner M."/>
            <person name="Burgess S."/>
            <person name="Hance M."/>
            <person name="Shvartsbeyn M."/>
            <person name="Tsitrin T."/>
            <person name="Riggs F."/>
            <person name="Hsiao J."/>
            <person name="Zismann V."/>
            <person name="Blunt S."/>
            <person name="Pai G."/>
            <person name="VanAken S.E."/>
            <person name="Utterback T.R."/>
            <person name="Feldblyum T.V."/>
            <person name="Kalb E."/>
            <person name="Quackenbush J."/>
            <person name="Salzberg S.L."/>
            <person name="White O."/>
            <person name="Fraser C.M."/>
        </authorList>
    </citation>
    <scope>NUCLEOTIDE SEQUENCE</scope>
</reference>
<feature type="compositionally biased region" description="Low complexity" evidence="1">
    <location>
        <begin position="148"/>
        <end position="170"/>
    </location>
</feature>
<proteinExistence type="predicted"/>
<gene>
    <name evidence="2" type="ORF">OSJNBa0034L04.21</name>
    <name evidence="3" type="ORF">OSJNBb0038A07.39</name>
</gene>
<feature type="region of interest" description="Disordered" evidence="1">
    <location>
        <begin position="1"/>
        <end position="236"/>
    </location>
</feature>
<dbReference type="EMBL" id="AC113948">
    <property type="protein sequence ID" value="AAM94530.1"/>
    <property type="molecule type" value="Genomic_DNA"/>
</dbReference>
<evidence type="ECO:0000313" key="3">
    <source>
        <dbReference type="EMBL" id="AAM94530.1"/>
    </source>
</evidence>
<organism evidence="2 4">
    <name type="scientific">Oryza sativa subsp. japonica</name>
    <name type="common">Rice</name>
    <dbReference type="NCBI Taxonomy" id="39947"/>
    <lineage>
        <taxon>Eukaryota</taxon>
        <taxon>Viridiplantae</taxon>
        <taxon>Streptophyta</taxon>
        <taxon>Embryophyta</taxon>
        <taxon>Tracheophyta</taxon>
        <taxon>Spermatophyta</taxon>
        <taxon>Magnoliopsida</taxon>
        <taxon>Liliopsida</taxon>
        <taxon>Poales</taxon>
        <taxon>Poaceae</taxon>
        <taxon>BOP clade</taxon>
        <taxon>Oryzoideae</taxon>
        <taxon>Oryzeae</taxon>
        <taxon>Oryzinae</taxon>
        <taxon>Oryza</taxon>
        <taxon>Oryza sativa</taxon>
    </lineage>
</organism>
<dbReference type="EMBL" id="AC091680">
    <property type="protein sequence ID" value="AAM12318.1"/>
    <property type="molecule type" value="Genomic_DNA"/>
</dbReference>
<reference evidence="4" key="6">
    <citation type="journal article" date="2008" name="Nucleic Acids Res.">
        <title>The rice annotation project database (RAP-DB): 2008 update.</title>
        <authorList>
            <consortium name="The rice annotation project (RAP)"/>
        </authorList>
    </citation>
    <scope>GENOME REANNOTATION</scope>
    <source>
        <strain evidence="4">cv. Nipponbare</strain>
    </source>
</reference>
<protein>
    <submittedName>
        <fullName evidence="3">EBNA1-like protein</fullName>
    </submittedName>
</protein>
<feature type="compositionally biased region" description="Basic and acidic residues" evidence="1">
    <location>
        <begin position="111"/>
        <end position="128"/>
    </location>
</feature>
<feature type="compositionally biased region" description="Basic and acidic residues" evidence="1">
    <location>
        <begin position="215"/>
        <end position="228"/>
    </location>
</feature>
<name>Q8S706_ORYSJ</name>
<dbReference type="AlphaFoldDB" id="Q8S706"/>
<evidence type="ECO:0000256" key="1">
    <source>
        <dbReference type="SAM" id="MobiDB-lite"/>
    </source>
</evidence>
<feature type="compositionally biased region" description="Basic and acidic residues" evidence="1">
    <location>
        <begin position="7"/>
        <end position="19"/>
    </location>
</feature>
<dbReference type="Proteomes" id="UP000000763">
    <property type="component" value="Chromosome 10"/>
</dbReference>
<feature type="compositionally biased region" description="Basic and acidic residues" evidence="1">
    <location>
        <begin position="184"/>
        <end position="203"/>
    </location>
</feature>
<sequence>MVWGGPRELKDGGGARDWRGGPWRRTGGRGGGEAEQRRGGTFRGTSEQPNGSGLIQDDANGKNLGEELTGVRKRYRRRGWSRGEADATAGRHSAERASPTRTTAEEGENDDERRGGSGVMEERKRELVCHGAGARRQHVASAAQGLMAAAFGRSATSRASARATRGCGRISNGGGGKSAPRRGRSNERERNSEREEENERARELSLGSAHAHASHVREEGGGRQREEMGWGGAFGP</sequence>
<reference evidence="2" key="1">
    <citation type="journal article" date="2002" name="Mol. Genet. Genomics">
        <title>Genome sequencing of a 239-kb region of rice chromosome 10L reveals a high frequency of gene duplication and a large chloroplast DNA insertion.</title>
        <authorList>
            <person name="Yuan Q."/>
            <person name="Hill J."/>
            <person name="Hsiao J."/>
            <person name="Moffat K."/>
            <person name="Ouyang S."/>
            <person name="Cheng Z."/>
            <person name="Jiang J."/>
            <person name="Buell C.R."/>
        </authorList>
    </citation>
    <scope>NUCLEOTIDE SEQUENCE</scope>
</reference>
<reference evidence="3" key="4">
    <citation type="submission" date="2005-04" db="EMBL/GenBank/DDBJ databases">
        <title>Oryza sativa chromosome 10 BAC OSJNBb0038A07 genomic sequence.</title>
        <authorList>
            <person name="Buell C.R."/>
            <person name="Yuan Q."/>
            <person name="Ouyang S."/>
            <person name="Liu J."/>
            <person name="Gansberger K."/>
            <person name="Kim M.M."/>
            <person name="Overton II L.L."/>
            <person name="Bera J.J."/>
            <person name="Tsitrin T."/>
            <person name="Krol M.I."/>
            <person name="Jarrahi B.B."/>
            <person name="Jin S.S."/>
            <person name="Koo H."/>
            <person name="Zismann V."/>
            <person name="Hsiao J."/>
            <person name="Blunt S."/>
            <person name="Vanaken S.S."/>
            <person name="Utterback T.T."/>
            <person name="Feldblyum T.V."/>
            <person name="Yang Q.Q."/>
            <person name="Haas B.J."/>
            <person name="Suh B.B."/>
            <person name="Peterson J.J."/>
            <person name="Quackenbush J."/>
            <person name="White O."/>
            <person name="Salzberg S.L."/>
            <person name="Fraser C.M."/>
        </authorList>
    </citation>
    <scope>NUCLEOTIDE SEQUENCE</scope>
</reference>
<evidence type="ECO:0000313" key="4">
    <source>
        <dbReference type="Proteomes" id="UP000000763"/>
    </source>
</evidence>
<reference evidence="4" key="3">
    <citation type="journal article" date="2005" name="Nature">
        <title>The map-based sequence of the rice genome.</title>
        <authorList>
            <consortium name="International rice genome sequencing project (IRGSP)"/>
            <person name="Matsumoto T."/>
            <person name="Wu J."/>
            <person name="Kanamori H."/>
            <person name="Katayose Y."/>
            <person name="Fujisawa M."/>
            <person name="Namiki N."/>
            <person name="Mizuno H."/>
            <person name="Yamamoto K."/>
            <person name="Antonio B.A."/>
            <person name="Baba T."/>
            <person name="Sakata K."/>
            <person name="Nagamura Y."/>
            <person name="Aoki H."/>
            <person name="Arikawa K."/>
            <person name="Arita K."/>
            <person name="Bito T."/>
            <person name="Chiden Y."/>
            <person name="Fujitsuka N."/>
            <person name="Fukunaka R."/>
            <person name="Hamada M."/>
            <person name="Harada C."/>
            <person name="Hayashi A."/>
            <person name="Hijishita S."/>
            <person name="Honda M."/>
            <person name="Hosokawa S."/>
            <person name="Ichikawa Y."/>
            <person name="Idonuma A."/>
            <person name="Iijima M."/>
            <person name="Ikeda M."/>
            <person name="Ikeno M."/>
            <person name="Ito K."/>
            <person name="Ito S."/>
            <person name="Ito T."/>
            <person name="Ito Y."/>
            <person name="Ito Y."/>
            <person name="Iwabuchi A."/>
            <person name="Kamiya K."/>
            <person name="Karasawa W."/>
            <person name="Kurita K."/>
            <person name="Katagiri S."/>
            <person name="Kikuta A."/>
            <person name="Kobayashi H."/>
            <person name="Kobayashi N."/>
            <person name="Machita K."/>
            <person name="Maehara T."/>
            <person name="Masukawa M."/>
            <person name="Mizubayashi T."/>
            <person name="Mukai Y."/>
            <person name="Nagasaki H."/>
            <person name="Nagata Y."/>
            <person name="Naito S."/>
            <person name="Nakashima M."/>
            <person name="Nakama Y."/>
            <person name="Nakamichi Y."/>
            <person name="Nakamura M."/>
            <person name="Meguro A."/>
            <person name="Negishi M."/>
            <person name="Ohta I."/>
            <person name="Ohta T."/>
            <person name="Okamoto M."/>
            <person name="Ono N."/>
            <person name="Saji S."/>
            <person name="Sakaguchi M."/>
            <person name="Sakai K."/>
            <person name="Shibata M."/>
            <person name="Shimokawa T."/>
            <person name="Song J."/>
            <person name="Takazaki Y."/>
            <person name="Terasawa K."/>
            <person name="Tsugane M."/>
            <person name="Tsuji K."/>
            <person name="Ueda S."/>
            <person name="Waki K."/>
            <person name="Yamagata H."/>
            <person name="Yamamoto M."/>
            <person name="Yamamoto S."/>
            <person name="Yamane H."/>
            <person name="Yoshiki S."/>
            <person name="Yoshihara R."/>
            <person name="Yukawa K."/>
            <person name="Zhong H."/>
            <person name="Yano M."/>
            <person name="Yuan Q."/>
            <person name="Ouyang S."/>
            <person name="Liu J."/>
            <person name="Jones K.M."/>
            <person name="Gansberger K."/>
            <person name="Moffat K."/>
            <person name="Hill J."/>
            <person name="Bera J."/>
            <person name="Fadrosh D."/>
            <person name="Jin S."/>
            <person name="Johri S."/>
            <person name="Kim M."/>
            <person name="Overton L."/>
            <person name="Reardon M."/>
            <person name="Tsitrin T."/>
            <person name="Vuong H."/>
            <person name="Weaver B."/>
            <person name="Ciecko A."/>
            <person name="Tallon L."/>
            <person name="Jackson J."/>
            <person name="Pai G."/>
            <person name="Aken S.V."/>
            <person name="Utterback T."/>
            <person name="Reidmuller S."/>
            <person name="Feldblyum T."/>
            <person name="Hsiao J."/>
            <person name="Zismann V."/>
            <person name="Iobst S."/>
            <person name="de Vazeille A.R."/>
            <person name="Buell C.R."/>
            <person name="Ying K."/>
            <person name="Li Y."/>
            <person name="Lu T."/>
            <person name="Huang Y."/>
            <person name="Zhao Q."/>
            <person name="Feng Q."/>
            <person name="Zhang L."/>
            <person name="Zhu J."/>
            <person name="Weng Q."/>
            <person name="Mu J."/>
            <person name="Lu Y."/>
            <person name="Fan D."/>
            <person name="Liu Y."/>
            <person name="Guan J."/>
            <person name="Zhang Y."/>
            <person name="Yu S."/>
            <person name="Liu X."/>
            <person name="Zhang Y."/>
            <person name="Hong G."/>
            <person name="Han B."/>
            <person name="Choisne N."/>
            <person name="Demange N."/>
            <person name="Orjeda G."/>
            <person name="Samain S."/>
            <person name="Cattolico L."/>
            <person name="Pelletier E."/>
            <person name="Couloux A."/>
            <person name="Segurens B."/>
            <person name="Wincker P."/>
            <person name="D'Hont A."/>
            <person name="Scarpelli C."/>
            <person name="Weissenbach J."/>
            <person name="Salanoubat M."/>
            <person name="Quetier F."/>
            <person name="Yu Y."/>
            <person name="Kim H.R."/>
            <person name="Rambo T."/>
            <person name="Currie J."/>
            <person name="Collura K."/>
            <person name="Luo M."/>
            <person name="Yang T."/>
            <person name="Ammiraju J.S.S."/>
            <person name="Engler F."/>
            <person name="Soderlund C."/>
            <person name="Wing R.A."/>
            <person name="Palmer L.E."/>
            <person name="de la Bastide M."/>
            <person name="Spiegel L."/>
            <person name="Nascimento L."/>
            <person name="Zutavern T."/>
            <person name="O'Shaughnessy A."/>
            <person name="Dike S."/>
            <person name="Dedhia N."/>
            <person name="Preston R."/>
            <person name="Balija V."/>
            <person name="McCombie W.R."/>
            <person name="Chow T."/>
            <person name="Chen H."/>
            <person name="Chung M."/>
            <person name="Chen C."/>
            <person name="Shaw J."/>
            <person name="Wu H."/>
            <person name="Hsiao K."/>
            <person name="Chao Y."/>
            <person name="Chu M."/>
            <person name="Cheng C."/>
            <person name="Hour A."/>
            <person name="Lee P."/>
            <person name="Lin S."/>
            <person name="Lin Y."/>
            <person name="Liou J."/>
            <person name="Liu S."/>
            <person name="Hsing Y."/>
            <person name="Raghuvanshi S."/>
            <person name="Mohanty A."/>
            <person name="Bharti A.K."/>
            <person name="Gaur A."/>
            <person name="Gupta V."/>
            <person name="Kumar D."/>
            <person name="Ravi V."/>
            <person name="Vij S."/>
            <person name="Kapur A."/>
            <person name="Khurana P."/>
            <person name="Khurana P."/>
            <person name="Khurana J.P."/>
            <person name="Tyagi A.K."/>
            <person name="Gaikwad K."/>
            <person name="Singh A."/>
            <person name="Dalal V."/>
            <person name="Srivastava S."/>
            <person name="Dixit A."/>
            <person name="Pal A.K."/>
            <person name="Ghazi I.A."/>
            <person name="Yadav M."/>
            <person name="Pandit A."/>
            <person name="Bhargava A."/>
            <person name="Sureshbabu K."/>
            <person name="Batra K."/>
            <person name="Sharma T.R."/>
            <person name="Mohapatra T."/>
            <person name="Singh N.K."/>
            <person name="Messing J."/>
            <person name="Nelson A.B."/>
            <person name="Fuks G."/>
            <person name="Kavchok S."/>
            <person name="Keizer G."/>
            <person name="Linton E."/>
            <person name="Llaca V."/>
            <person name="Song R."/>
            <person name="Tanyolac B."/>
            <person name="Young S."/>
            <person name="Ho-Il K."/>
            <person name="Hahn J.H."/>
            <person name="Sangsakoo G."/>
            <person name="Vanavichit A."/>
            <person name="de Mattos Luiz.A.T."/>
            <person name="Zimmer P.D."/>
            <person name="Malone G."/>
            <person name="Dellagostin O."/>
            <person name="de Oliveira A.C."/>
            <person name="Bevan M."/>
            <person name="Bancroft I."/>
            <person name="Minx P."/>
            <person name="Cordum H."/>
            <person name="Wilson R."/>
            <person name="Cheng Z."/>
            <person name="Jin W."/>
            <person name="Jiang J."/>
            <person name="Leong S.A."/>
            <person name="Iwama H."/>
            <person name="Gojobori T."/>
            <person name="Itoh T."/>
            <person name="Niimura Y."/>
            <person name="Fujii Y."/>
            <person name="Habara T."/>
            <person name="Sakai H."/>
            <person name="Sato Y."/>
            <person name="Wilson G."/>
            <person name="Kumar K."/>
            <person name="McCouch S."/>
            <person name="Juretic N."/>
            <person name="Hoen D."/>
            <person name="Wright S."/>
            <person name="Bruskiewich R."/>
            <person name="Bureau T."/>
            <person name="Miyao A."/>
            <person name="Hirochika H."/>
            <person name="Nishikawa T."/>
            <person name="Kadowaki K."/>
            <person name="Sugiura M."/>
            <person name="Burr B."/>
            <person name="Sasaki T."/>
        </authorList>
    </citation>
    <scope>NUCLEOTIDE SEQUENCE [LARGE SCALE GENOMIC DNA]</scope>
    <source>
        <strain evidence="4">cv. Nipponbare</strain>
    </source>
</reference>
<feature type="compositionally biased region" description="Basic residues" evidence="1">
    <location>
        <begin position="71"/>
        <end position="80"/>
    </location>
</feature>
<feature type="compositionally biased region" description="Polar residues" evidence="1">
    <location>
        <begin position="43"/>
        <end position="53"/>
    </location>
</feature>